<feature type="transmembrane region" description="Helical" evidence="1">
    <location>
        <begin position="5"/>
        <end position="22"/>
    </location>
</feature>
<accession>A0A517NTS9</accession>
<organism evidence="2 3">
    <name type="scientific">Stieleria marina</name>
    <dbReference type="NCBI Taxonomy" id="1930275"/>
    <lineage>
        <taxon>Bacteria</taxon>
        <taxon>Pseudomonadati</taxon>
        <taxon>Planctomycetota</taxon>
        <taxon>Planctomycetia</taxon>
        <taxon>Pirellulales</taxon>
        <taxon>Pirellulaceae</taxon>
        <taxon>Stieleria</taxon>
    </lineage>
</organism>
<keyword evidence="3" id="KW-1185">Reference proteome</keyword>
<keyword evidence="1" id="KW-0812">Transmembrane</keyword>
<name>A0A517NTS9_9BACT</name>
<dbReference type="EMBL" id="CP036526">
    <property type="protein sequence ID" value="QDT10536.1"/>
    <property type="molecule type" value="Genomic_DNA"/>
</dbReference>
<dbReference type="RefSeq" id="WP_145418167.1">
    <property type="nucleotide sequence ID" value="NZ_CP036526.1"/>
</dbReference>
<feature type="transmembrane region" description="Helical" evidence="1">
    <location>
        <begin position="96"/>
        <end position="119"/>
    </location>
</feature>
<proteinExistence type="predicted"/>
<dbReference type="AlphaFoldDB" id="A0A517NTS9"/>
<evidence type="ECO:0000256" key="1">
    <source>
        <dbReference type="SAM" id="Phobius"/>
    </source>
</evidence>
<reference evidence="2 3" key="1">
    <citation type="submission" date="2019-02" db="EMBL/GenBank/DDBJ databases">
        <title>Deep-cultivation of Planctomycetes and their phenomic and genomic characterization uncovers novel biology.</title>
        <authorList>
            <person name="Wiegand S."/>
            <person name="Jogler M."/>
            <person name="Boedeker C."/>
            <person name="Pinto D."/>
            <person name="Vollmers J."/>
            <person name="Rivas-Marin E."/>
            <person name="Kohn T."/>
            <person name="Peeters S.H."/>
            <person name="Heuer A."/>
            <person name="Rast P."/>
            <person name="Oberbeckmann S."/>
            <person name="Bunk B."/>
            <person name="Jeske O."/>
            <person name="Meyerdierks A."/>
            <person name="Storesund J.E."/>
            <person name="Kallscheuer N."/>
            <person name="Luecker S."/>
            <person name="Lage O.M."/>
            <person name="Pohl T."/>
            <person name="Merkel B.J."/>
            <person name="Hornburger P."/>
            <person name="Mueller R.-W."/>
            <person name="Bruemmer F."/>
            <person name="Labrenz M."/>
            <person name="Spormann A.M."/>
            <person name="Op den Camp H."/>
            <person name="Overmann J."/>
            <person name="Amann R."/>
            <person name="Jetten M.S.M."/>
            <person name="Mascher T."/>
            <person name="Medema M.H."/>
            <person name="Devos D.P."/>
            <person name="Kaster A.-K."/>
            <person name="Ovreas L."/>
            <person name="Rohde M."/>
            <person name="Galperin M.Y."/>
            <person name="Jogler C."/>
        </authorList>
    </citation>
    <scope>NUCLEOTIDE SEQUENCE [LARGE SCALE GENOMIC DNA]</scope>
    <source>
        <strain evidence="2 3">K23_9</strain>
    </source>
</reference>
<protein>
    <submittedName>
        <fullName evidence="2">Uncharacterized protein</fullName>
    </submittedName>
</protein>
<keyword evidence="1" id="KW-0472">Membrane</keyword>
<keyword evidence="1" id="KW-1133">Transmembrane helix</keyword>
<evidence type="ECO:0000313" key="3">
    <source>
        <dbReference type="Proteomes" id="UP000319817"/>
    </source>
</evidence>
<feature type="transmembrane region" description="Helical" evidence="1">
    <location>
        <begin position="28"/>
        <end position="47"/>
    </location>
</feature>
<sequence length="140" mass="15084">MRFRIAKLFELITVVAVFFTLLKYIPPLGLMLPSLYVSFLVVTRSIHNGNTQSSTLMKIGAASGITTMYTVGLIAMLALILPPFFASQATSDSSSWLYAILIGFLLGYGAIGALLGALIGQWAGMFDQWSASRKPTQADG</sequence>
<dbReference type="Proteomes" id="UP000319817">
    <property type="component" value="Chromosome"/>
</dbReference>
<gene>
    <name evidence="2" type="ORF">K239x_24930</name>
</gene>
<feature type="transmembrane region" description="Helical" evidence="1">
    <location>
        <begin position="59"/>
        <end position="84"/>
    </location>
</feature>
<evidence type="ECO:0000313" key="2">
    <source>
        <dbReference type="EMBL" id="QDT10536.1"/>
    </source>
</evidence>